<dbReference type="EMBL" id="CP093348">
    <property type="protein sequence ID" value="WOH05820.1"/>
    <property type="molecule type" value="Genomic_DNA"/>
</dbReference>
<name>A0A161XFA9_DAUCS</name>
<accession>A0A161XFA9</accession>
<organism evidence="1 2">
    <name type="scientific">Daucus carota subsp. sativus</name>
    <name type="common">Carrot</name>
    <dbReference type="NCBI Taxonomy" id="79200"/>
    <lineage>
        <taxon>Eukaryota</taxon>
        <taxon>Viridiplantae</taxon>
        <taxon>Streptophyta</taxon>
        <taxon>Embryophyta</taxon>
        <taxon>Tracheophyta</taxon>
        <taxon>Spermatophyta</taxon>
        <taxon>Magnoliopsida</taxon>
        <taxon>eudicotyledons</taxon>
        <taxon>Gunneridae</taxon>
        <taxon>Pentapetalae</taxon>
        <taxon>asterids</taxon>
        <taxon>campanulids</taxon>
        <taxon>Apiales</taxon>
        <taxon>Apiaceae</taxon>
        <taxon>Apioideae</taxon>
        <taxon>Scandiceae</taxon>
        <taxon>Daucinae</taxon>
        <taxon>Daucus</taxon>
        <taxon>Daucus sect. Daucus</taxon>
    </lineage>
</organism>
<reference evidence="1" key="1">
    <citation type="journal article" date="2016" name="Nat. Genet.">
        <title>A high-quality carrot genome assembly provides new insights into carotenoid accumulation and asterid genome evolution.</title>
        <authorList>
            <person name="Iorizzo M."/>
            <person name="Ellison S."/>
            <person name="Senalik D."/>
            <person name="Zeng P."/>
            <person name="Satapoomin P."/>
            <person name="Huang J."/>
            <person name="Bowman M."/>
            <person name="Iovene M."/>
            <person name="Sanseverino W."/>
            <person name="Cavagnaro P."/>
            <person name="Yildiz M."/>
            <person name="Macko-Podgorni A."/>
            <person name="Moranska E."/>
            <person name="Grzebelus E."/>
            <person name="Grzebelus D."/>
            <person name="Ashrafi H."/>
            <person name="Zheng Z."/>
            <person name="Cheng S."/>
            <person name="Spooner D."/>
            <person name="Van Deynze A."/>
            <person name="Simon P."/>
        </authorList>
    </citation>
    <scope>NUCLEOTIDE SEQUENCE</scope>
    <source>
        <tissue evidence="1">Leaf</tissue>
    </source>
</reference>
<dbReference type="Gramene" id="KZM91543">
    <property type="protein sequence ID" value="KZM91543"/>
    <property type="gene ID" value="DCAR_021092"/>
</dbReference>
<evidence type="ECO:0000313" key="1">
    <source>
        <dbReference type="EMBL" id="WOH05820.1"/>
    </source>
</evidence>
<reference evidence="1" key="2">
    <citation type="submission" date="2022-03" db="EMBL/GenBank/DDBJ databases">
        <title>Draft title - Genomic analysis of global carrot germplasm unveils the trajectory of domestication and the origin of high carotenoid orange carrot.</title>
        <authorList>
            <person name="Iorizzo M."/>
            <person name="Ellison S."/>
            <person name="Senalik D."/>
            <person name="Macko-Podgorni A."/>
            <person name="Grzebelus D."/>
            <person name="Bostan H."/>
            <person name="Rolling W."/>
            <person name="Curaba J."/>
            <person name="Simon P."/>
        </authorList>
    </citation>
    <scope>NUCLEOTIDE SEQUENCE</scope>
    <source>
        <tissue evidence="1">Leaf</tissue>
    </source>
</reference>
<gene>
    <name evidence="1" type="ORF">DCAR_0625241</name>
</gene>
<dbReference type="AlphaFoldDB" id="A0A161XFA9"/>
<proteinExistence type="predicted"/>
<evidence type="ECO:0000313" key="2">
    <source>
        <dbReference type="Proteomes" id="UP000077755"/>
    </source>
</evidence>
<sequence>MSIIKKRKIVSEISRSQKSSTRSNDNQTLNSLVIMEAEPTEFPGMKHLCS</sequence>
<protein>
    <submittedName>
        <fullName evidence="1">Uncharacterized protein</fullName>
    </submittedName>
</protein>
<keyword evidence="2" id="KW-1185">Reference proteome</keyword>
<dbReference type="Proteomes" id="UP000077755">
    <property type="component" value="Chromosome 6"/>
</dbReference>